<dbReference type="WBParaSite" id="PTRK_0000760700.1">
    <property type="protein sequence ID" value="PTRK_0000760700.1"/>
    <property type="gene ID" value="PTRK_0000760700"/>
</dbReference>
<dbReference type="InterPro" id="IPR001628">
    <property type="entry name" value="Znf_hrmn_rcpt"/>
</dbReference>
<dbReference type="PROSITE" id="PS51843">
    <property type="entry name" value="NR_LBD"/>
    <property type="match status" value="2"/>
</dbReference>
<keyword evidence="10" id="KW-0539">Nucleus</keyword>
<name>A0A0N4ZI52_PARTI</name>
<evidence type="ECO:0000256" key="1">
    <source>
        <dbReference type="ARBA" id="ARBA00004123"/>
    </source>
</evidence>
<dbReference type="SMART" id="SM00399">
    <property type="entry name" value="ZnF_C4"/>
    <property type="match status" value="2"/>
</dbReference>
<feature type="domain" description="NR LBD" evidence="12">
    <location>
        <begin position="563"/>
        <end position="808"/>
    </location>
</feature>
<keyword evidence="9" id="KW-0675">Receptor</keyword>
<dbReference type="InterPro" id="IPR051152">
    <property type="entry name" value="C.elegans_Orphan_NR"/>
</dbReference>
<dbReference type="GO" id="GO:0005634">
    <property type="term" value="C:nucleus"/>
    <property type="evidence" value="ECO:0007669"/>
    <property type="project" value="UniProtKB-SubCell"/>
</dbReference>
<evidence type="ECO:0000256" key="9">
    <source>
        <dbReference type="ARBA" id="ARBA00023170"/>
    </source>
</evidence>
<dbReference type="Pfam" id="PF00104">
    <property type="entry name" value="Hormone_recep"/>
    <property type="match status" value="2"/>
</dbReference>
<feature type="domain" description="Nuclear receptor" evidence="11">
    <location>
        <begin position="8"/>
        <end position="84"/>
    </location>
</feature>
<organism evidence="13 14">
    <name type="scientific">Parastrongyloides trichosuri</name>
    <name type="common">Possum-specific nematode worm</name>
    <dbReference type="NCBI Taxonomy" id="131310"/>
    <lineage>
        <taxon>Eukaryota</taxon>
        <taxon>Metazoa</taxon>
        <taxon>Ecdysozoa</taxon>
        <taxon>Nematoda</taxon>
        <taxon>Chromadorea</taxon>
        <taxon>Rhabditida</taxon>
        <taxon>Tylenchina</taxon>
        <taxon>Panagrolaimomorpha</taxon>
        <taxon>Strongyloidoidea</taxon>
        <taxon>Strongyloididae</taxon>
        <taxon>Parastrongyloides</taxon>
    </lineage>
</organism>
<feature type="domain" description="Nuclear receptor" evidence="11">
    <location>
        <begin position="416"/>
        <end position="492"/>
    </location>
</feature>
<keyword evidence="8" id="KW-0804">Transcription</keyword>
<keyword evidence="4" id="KW-0863">Zinc-finger</keyword>
<dbReference type="GO" id="GO:0000978">
    <property type="term" value="F:RNA polymerase II cis-regulatory region sequence-specific DNA binding"/>
    <property type="evidence" value="ECO:0007669"/>
    <property type="project" value="InterPro"/>
</dbReference>
<evidence type="ECO:0000256" key="4">
    <source>
        <dbReference type="ARBA" id="ARBA00022771"/>
    </source>
</evidence>
<reference evidence="14" key="1">
    <citation type="submission" date="2017-02" db="UniProtKB">
        <authorList>
            <consortium name="WormBaseParasite"/>
        </authorList>
    </citation>
    <scope>IDENTIFICATION</scope>
</reference>
<evidence type="ECO:0000256" key="2">
    <source>
        <dbReference type="ARBA" id="ARBA00005993"/>
    </source>
</evidence>
<dbReference type="PROSITE" id="PS51030">
    <property type="entry name" value="NUCLEAR_REC_DBD_2"/>
    <property type="match status" value="2"/>
</dbReference>
<dbReference type="SUPFAM" id="SSF57716">
    <property type="entry name" value="Glucocorticoid receptor-like (DNA-binding domain)"/>
    <property type="match status" value="2"/>
</dbReference>
<keyword evidence="3" id="KW-0479">Metal-binding</keyword>
<keyword evidence="13" id="KW-1185">Reference proteome</keyword>
<evidence type="ECO:0000256" key="8">
    <source>
        <dbReference type="ARBA" id="ARBA00023163"/>
    </source>
</evidence>
<evidence type="ECO:0000259" key="12">
    <source>
        <dbReference type="PROSITE" id="PS51843"/>
    </source>
</evidence>
<dbReference type="Pfam" id="PF00105">
    <property type="entry name" value="zf-C4"/>
    <property type="match status" value="2"/>
</dbReference>
<dbReference type="GO" id="GO:0008270">
    <property type="term" value="F:zinc ion binding"/>
    <property type="evidence" value="ECO:0007669"/>
    <property type="project" value="UniProtKB-KW"/>
</dbReference>
<dbReference type="Gene3D" id="3.30.50.10">
    <property type="entry name" value="Erythroid Transcription Factor GATA-1, subunit A"/>
    <property type="match status" value="2"/>
</dbReference>
<proteinExistence type="inferred from homology"/>
<keyword evidence="5" id="KW-0862">Zinc</keyword>
<dbReference type="InterPro" id="IPR035500">
    <property type="entry name" value="NHR-like_dom_sf"/>
</dbReference>
<evidence type="ECO:0000256" key="5">
    <source>
        <dbReference type="ARBA" id="ARBA00022833"/>
    </source>
</evidence>
<keyword evidence="6" id="KW-0805">Transcription regulation</keyword>
<evidence type="ECO:0000313" key="14">
    <source>
        <dbReference type="WBParaSite" id="PTRK_0000760700.1"/>
    </source>
</evidence>
<evidence type="ECO:0000256" key="3">
    <source>
        <dbReference type="ARBA" id="ARBA00022723"/>
    </source>
</evidence>
<dbReference type="GO" id="GO:0003700">
    <property type="term" value="F:DNA-binding transcription factor activity"/>
    <property type="evidence" value="ECO:0007669"/>
    <property type="project" value="InterPro"/>
</dbReference>
<sequence length="808" mass="96006">MSYQSNILEQCLVCGAFTKSVHCSVNSCRSCSAFFRRSLIGKCVYRCRRGNKHCQVKPNDKYFCKYCRFERCKNVGMAIKGQPNPIIIKSKNYDKIEFDNLSISSQSDLSPTQKSFNERIHIVQNQLIFDIEGTKNTVKTIFEQPLYGQSSIDYVQLTCLQKVIQGMEYIKVKLNLRPKDQMITQVDVQFKQYISFLEKCLILSAELLMHIPEFVTLPIDEKFQIFKLFNSICNTLFRVYYSLEIFPNEDKTILIVDECTVHSLDAFRISDPEITSEMSVKLTSLIKPLTIFLDTYIYQPMKVLKLENIEIAYILIQSIFSNINFEKSSQSLKATCDKILKVANNELHNYYIYNKNFTNYAYRLSEMTKLIFMLKENCIREKEIALVTKWLNIFDLSVLDDNIKIHNNNMIKRKYEERCLICHYPSTKLHFQINSCDGCAVFFRRSVDSERTYKCIRNTKNCENNYKHGRMCKYCRYMKCIKVGMLLNRKERMKKHDINLETKNEWQGKLYHNTNNQIYNDIKLNGKSLHSNMNLHAETVRNIFLQKQTYPKVENCYKSYLKECHNAINLFLNSINVNTNNIEIFSNFSYIERYMKFEQRFFLLTAEMLMYIPNFAILKIQEKVIIFRNFWIIWHTFIRHYLSIRYLQTLTDNKYCYYLDENGFVYFGFEHFNDKRLTNEDLKNFSKCWDEILFQSLYNIQIPMRKMMLTDHEISYILLQFIWSFSLPTSLANSINNTSRQILQCASNELHEYYVSKHGNVGYTWRMSEMMKLVMAIKDITEKKKDIVLLSKLRNLFHTEVIDSAFNL</sequence>
<dbReference type="AlphaFoldDB" id="A0A0N4ZI52"/>
<dbReference type="InterPro" id="IPR013088">
    <property type="entry name" value="Znf_NHR/GATA"/>
</dbReference>
<dbReference type="Gene3D" id="1.10.565.10">
    <property type="entry name" value="Retinoid X Receptor"/>
    <property type="match status" value="2"/>
</dbReference>
<dbReference type="InterPro" id="IPR049636">
    <property type="entry name" value="HNF4-like_DBD"/>
</dbReference>
<dbReference type="PANTHER" id="PTHR45680">
    <property type="entry name" value="NUCLEAR HORMONE RECEPTOR FAMILY"/>
    <property type="match status" value="1"/>
</dbReference>
<dbReference type="SMART" id="SM00430">
    <property type="entry name" value="HOLI"/>
    <property type="match status" value="2"/>
</dbReference>
<dbReference type="Proteomes" id="UP000038045">
    <property type="component" value="Unplaced"/>
</dbReference>
<dbReference type="STRING" id="131310.A0A0N4ZI52"/>
<evidence type="ECO:0000256" key="6">
    <source>
        <dbReference type="ARBA" id="ARBA00023015"/>
    </source>
</evidence>
<dbReference type="SUPFAM" id="SSF48508">
    <property type="entry name" value="Nuclear receptor ligand-binding domain"/>
    <property type="match status" value="2"/>
</dbReference>
<evidence type="ECO:0000259" key="11">
    <source>
        <dbReference type="PROSITE" id="PS51030"/>
    </source>
</evidence>
<evidence type="ECO:0000256" key="7">
    <source>
        <dbReference type="ARBA" id="ARBA00023125"/>
    </source>
</evidence>
<dbReference type="PANTHER" id="PTHR45680:SF29">
    <property type="entry name" value="NUCLEAR HORMONE RECEPTOR FAMILY"/>
    <property type="match status" value="1"/>
</dbReference>
<dbReference type="PRINTS" id="PR00047">
    <property type="entry name" value="STROIDFINGER"/>
</dbReference>
<dbReference type="InterPro" id="IPR000536">
    <property type="entry name" value="Nucl_hrmn_rcpt_lig-bd"/>
</dbReference>
<comment type="similarity">
    <text evidence="2">Belongs to the nuclear hormone receptor family.</text>
</comment>
<comment type="subcellular location">
    <subcellularLocation>
        <location evidence="1">Nucleus</location>
    </subcellularLocation>
</comment>
<keyword evidence="7" id="KW-0238">DNA-binding</keyword>
<protein>
    <submittedName>
        <fullName evidence="14">Nuclear receptor</fullName>
    </submittedName>
</protein>
<evidence type="ECO:0000313" key="13">
    <source>
        <dbReference type="Proteomes" id="UP000038045"/>
    </source>
</evidence>
<feature type="domain" description="NR LBD" evidence="12">
    <location>
        <begin position="168"/>
        <end position="407"/>
    </location>
</feature>
<dbReference type="CDD" id="cd06960">
    <property type="entry name" value="NR_DBD_HNF4A"/>
    <property type="match status" value="1"/>
</dbReference>
<accession>A0A0N4ZI52</accession>
<evidence type="ECO:0000256" key="10">
    <source>
        <dbReference type="ARBA" id="ARBA00023242"/>
    </source>
</evidence>